<sequence length="79" mass="8445">MGSPIKRPVETMAAKWGKSSGVMTVERRSPDERQGSRGRSLDRRGLVPRVHGNRDLAHRRGVPAEDGPVTTSAGAPAVS</sequence>
<dbReference type="Proteomes" id="UP001589575">
    <property type="component" value="Unassembled WGS sequence"/>
</dbReference>
<evidence type="ECO:0000313" key="2">
    <source>
        <dbReference type="EMBL" id="MFB9074167.1"/>
    </source>
</evidence>
<dbReference type="EMBL" id="JBHMFI010000002">
    <property type="protein sequence ID" value="MFB9074167.1"/>
    <property type="molecule type" value="Genomic_DNA"/>
</dbReference>
<comment type="caution">
    <text evidence="2">The sequence shown here is derived from an EMBL/GenBank/DDBJ whole genome shotgun (WGS) entry which is preliminary data.</text>
</comment>
<protein>
    <submittedName>
        <fullName evidence="2">Uncharacterized protein</fullName>
    </submittedName>
</protein>
<accession>A0ABV5G5I0</accession>
<organism evidence="2 3">
    <name type="scientific">Citricoccus parietis</name>
    <dbReference type="NCBI Taxonomy" id="592307"/>
    <lineage>
        <taxon>Bacteria</taxon>
        <taxon>Bacillati</taxon>
        <taxon>Actinomycetota</taxon>
        <taxon>Actinomycetes</taxon>
        <taxon>Micrococcales</taxon>
        <taxon>Micrococcaceae</taxon>
        <taxon>Citricoccus</taxon>
    </lineage>
</organism>
<feature type="region of interest" description="Disordered" evidence="1">
    <location>
        <begin position="1"/>
        <end position="79"/>
    </location>
</feature>
<name>A0ABV5G5I0_9MICC</name>
<proteinExistence type="predicted"/>
<feature type="compositionally biased region" description="Basic and acidic residues" evidence="1">
    <location>
        <begin position="25"/>
        <end position="45"/>
    </location>
</feature>
<keyword evidence="3" id="KW-1185">Reference proteome</keyword>
<reference evidence="2 3" key="1">
    <citation type="submission" date="2024-09" db="EMBL/GenBank/DDBJ databases">
        <authorList>
            <person name="Sun Q."/>
            <person name="Mori K."/>
        </authorList>
    </citation>
    <scope>NUCLEOTIDE SEQUENCE [LARGE SCALE GENOMIC DNA]</scope>
    <source>
        <strain evidence="2 3">CCM 7609</strain>
    </source>
</reference>
<gene>
    <name evidence="2" type="ORF">ACFFX0_24410</name>
</gene>
<evidence type="ECO:0000313" key="3">
    <source>
        <dbReference type="Proteomes" id="UP001589575"/>
    </source>
</evidence>
<evidence type="ECO:0000256" key="1">
    <source>
        <dbReference type="SAM" id="MobiDB-lite"/>
    </source>
</evidence>